<evidence type="ECO:0000313" key="2">
    <source>
        <dbReference type="EMBL" id="KAB2769904.1"/>
    </source>
</evidence>
<organism evidence="2 3">
    <name type="scientific">Brucella anthropi</name>
    <name type="common">Ochrobactrum anthropi</name>
    <dbReference type="NCBI Taxonomy" id="529"/>
    <lineage>
        <taxon>Bacteria</taxon>
        <taxon>Pseudomonadati</taxon>
        <taxon>Pseudomonadota</taxon>
        <taxon>Alphaproteobacteria</taxon>
        <taxon>Hyphomicrobiales</taxon>
        <taxon>Brucellaceae</taxon>
        <taxon>Brucella/Ochrobactrum group</taxon>
        <taxon>Brucella</taxon>
    </lineage>
</organism>
<gene>
    <name evidence="2" type="ORF">F9L04_11620</name>
</gene>
<evidence type="ECO:0000259" key="1">
    <source>
        <dbReference type="Pfam" id="PF10074"/>
    </source>
</evidence>
<reference evidence="2 3" key="1">
    <citation type="submission" date="2019-09" db="EMBL/GenBank/DDBJ databases">
        <title>Taxonomic organization of the family Brucellaceae based on a phylogenomic approach.</title>
        <authorList>
            <person name="Leclercq S."/>
            <person name="Cloeckaert A."/>
            <person name="Zygmunt M.S."/>
        </authorList>
    </citation>
    <scope>NUCLEOTIDE SEQUENCE [LARGE SCALE GENOMIC DNA]</scope>
    <source>
        <strain evidence="2 3">LMG 3313</strain>
    </source>
</reference>
<proteinExistence type="predicted"/>
<sequence length="83" mass="9465">MLMDHPPADAELTAYDRAHLKLYLRLLDADADGADWQEVAELVLRLDPRKDAERAHQIYASHLARAKWMVEQGYSGLIRAALH</sequence>
<dbReference type="InterPro" id="IPR018754">
    <property type="entry name" value="RovC-like_DNA-bd"/>
</dbReference>
<protein>
    <submittedName>
        <fullName evidence="2">DUF2285 domain-containing protein</fullName>
    </submittedName>
</protein>
<dbReference type="Proteomes" id="UP000481876">
    <property type="component" value="Unassembled WGS sequence"/>
</dbReference>
<name>A0A6I0CVC9_BRUAN</name>
<dbReference type="EMBL" id="WBWS01000010">
    <property type="protein sequence ID" value="KAB2769904.1"/>
    <property type="molecule type" value="Genomic_DNA"/>
</dbReference>
<evidence type="ECO:0000313" key="3">
    <source>
        <dbReference type="Proteomes" id="UP000481876"/>
    </source>
</evidence>
<feature type="domain" description="T6SS Transcription factor RovC-like DNA binding" evidence="1">
    <location>
        <begin position="6"/>
        <end position="79"/>
    </location>
</feature>
<comment type="caution">
    <text evidence="2">The sequence shown here is derived from an EMBL/GenBank/DDBJ whole genome shotgun (WGS) entry which is preliminary data.</text>
</comment>
<dbReference type="AlphaFoldDB" id="A0A6I0CVC9"/>
<accession>A0A6I0CVC9</accession>
<dbReference type="Pfam" id="PF10074">
    <property type="entry name" value="RovC_DNA-bd"/>
    <property type="match status" value="1"/>
</dbReference>